<accession>A0A1F5BJM6</accession>
<dbReference type="EMBL" id="MEYN01000011">
    <property type="protein sequence ID" value="OGD30802.1"/>
    <property type="molecule type" value="Genomic_DNA"/>
</dbReference>
<protein>
    <submittedName>
        <fullName evidence="2">Uncharacterized protein</fullName>
    </submittedName>
</protein>
<dbReference type="Proteomes" id="UP000179184">
    <property type="component" value="Unassembled WGS sequence"/>
</dbReference>
<dbReference type="AlphaFoldDB" id="A0A1F5BJM6"/>
<name>A0A1F5BJM6_9BACT</name>
<proteinExistence type="predicted"/>
<evidence type="ECO:0000313" key="2">
    <source>
        <dbReference type="EMBL" id="OGD30802.1"/>
    </source>
</evidence>
<organism evidence="2 3">
    <name type="scientific">Candidatus Azambacteria bacterium RIFCSPHIGHO2_02_46_12</name>
    <dbReference type="NCBI Taxonomy" id="1797295"/>
    <lineage>
        <taxon>Bacteria</taxon>
        <taxon>Candidatus Azamiibacteriota</taxon>
    </lineage>
</organism>
<keyword evidence="1" id="KW-0812">Transmembrane</keyword>
<sequence>MDQEHTKDWLKENWFKAGILISILIIAYSFYHVLVVKPEREAKREEAAKIEAQLVEEQRKTKAKEDLASCVTTAESNYSSIWFGECKARGLLSQWCIETENLDFQEYLTKLGIPEEEYKKQRGITDDKAFSAILDYFERKEDCSCSLPLAIADRKNESLKDAKDICYKQYPQN</sequence>
<feature type="transmembrane region" description="Helical" evidence="1">
    <location>
        <begin position="14"/>
        <end position="34"/>
    </location>
</feature>
<keyword evidence="1" id="KW-1133">Transmembrane helix</keyword>
<keyword evidence="1" id="KW-0472">Membrane</keyword>
<evidence type="ECO:0000256" key="1">
    <source>
        <dbReference type="SAM" id="Phobius"/>
    </source>
</evidence>
<gene>
    <name evidence="2" type="ORF">A2W60_01625</name>
</gene>
<comment type="caution">
    <text evidence="2">The sequence shown here is derived from an EMBL/GenBank/DDBJ whole genome shotgun (WGS) entry which is preliminary data.</text>
</comment>
<reference evidence="2 3" key="1">
    <citation type="journal article" date="2016" name="Nat. Commun.">
        <title>Thousands of microbial genomes shed light on interconnected biogeochemical processes in an aquifer system.</title>
        <authorList>
            <person name="Anantharaman K."/>
            <person name="Brown C.T."/>
            <person name="Hug L.A."/>
            <person name="Sharon I."/>
            <person name="Castelle C.J."/>
            <person name="Probst A.J."/>
            <person name="Thomas B.C."/>
            <person name="Singh A."/>
            <person name="Wilkins M.J."/>
            <person name="Karaoz U."/>
            <person name="Brodie E.L."/>
            <person name="Williams K.H."/>
            <person name="Hubbard S.S."/>
            <person name="Banfield J.F."/>
        </authorList>
    </citation>
    <scope>NUCLEOTIDE SEQUENCE [LARGE SCALE GENOMIC DNA]</scope>
</reference>
<evidence type="ECO:0000313" key="3">
    <source>
        <dbReference type="Proteomes" id="UP000179184"/>
    </source>
</evidence>